<dbReference type="GO" id="GO:0031966">
    <property type="term" value="C:mitochondrial membrane"/>
    <property type="evidence" value="ECO:0007669"/>
    <property type="project" value="UniProtKB-SubCell"/>
</dbReference>
<geneLocation type="mitochondrion" evidence="10"/>
<keyword evidence="9" id="KW-0830">Ubiquinone</keyword>
<evidence type="ECO:0000256" key="5">
    <source>
        <dbReference type="ARBA" id="ARBA00022692"/>
    </source>
</evidence>
<dbReference type="GO" id="GO:0030964">
    <property type="term" value="C:NADH dehydrogenase complex"/>
    <property type="evidence" value="ECO:0007669"/>
    <property type="project" value="TreeGrafter"/>
</dbReference>
<accession>A0A499WM44</accession>
<keyword evidence="9 10" id="KW-0496">Mitochondrion</keyword>
<dbReference type="PANTHER" id="PTHR11058:SF9">
    <property type="entry name" value="NADH-UBIQUINONE OXIDOREDUCTASE CHAIN 3"/>
    <property type="match status" value="1"/>
</dbReference>
<keyword evidence="9" id="KW-1278">Translocase</keyword>
<keyword evidence="4 9" id="KW-0813">Transport</keyword>
<evidence type="ECO:0000256" key="9">
    <source>
        <dbReference type="RuleBase" id="RU003640"/>
    </source>
</evidence>
<protein>
    <recommendedName>
        <fullName evidence="3 9">NADH-ubiquinone oxidoreductase chain 3</fullName>
        <ecNumber evidence="9">7.1.1.2</ecNumber>
    </recommendedName>
</protein>
<comment type="similarity">
    <text evidence="2 9">Belongs to the complex I subunit 3 family.</text>
</comment>
<evidence type="ECO:0000256" key="2">
    <source>
        <dbReference type="ARBA" id="ARBA00008472"/>
    </source>
</evidence>
<dbReference type="InterPro" id="IPR000440">
    <property type="entry name" value="NADH_UbQ/plastoQ_OxRdtase_su3"/>
</dbReference>
<feature type="transmembrane region" description="Helical" evidence="9">
    <location>
        <begin position="84"/>
        <end position="102"/>
    </location>
</feature>
<dbReference type="EC" id="7.1.1.2" evidence="9"/>
<dbReference type="Gene3D" id="1.20.58.1610">
    <property type="entry name" value="NADH:ubiquinone/plastoquinone oxidoreductase, chain 3"/>
    <property type="match status" value="1"/>
</dbReference>
<comment type="catalytic activity">
    <reaction evidence="8 9">
        <text>a ubiquinone + NADH + 5 H(+)(in) = a ubiquinol + NAD(+) + 4 H(+)(out)</text>
        <dbReference type="Rhea" id="RHEA:29091"/>
        <dbReference type="Rhea" id="RHEA-COMP:9565"/>
        <dbReference type="Rhea" id="RHEA-COMP:9566"/>
        <dbReference type="ChEBI" id="CHEBI:15378"/>
        <dbReference type="ChEBI" id="CHEBI:16389"/>
        <dbReference type="ChEBI" id="CHEBI:17976"/>
        <dbReference type="ChEBI" id="CHEBI:57540"/>
        <dbReference type="ChEBI" id="CHEBI:57945"/>
        <dbReference type="EC" id="7.1.1.2"/>
    </reaction>
</comment>
<comment type="subcellular location">
    <subcellularLocation>
        <location evidence="1">Membrane</location>
    </subcellularLocation>
    <subcellularLocation>
        <location evidence="9">Mitochondrion membrane</location>
        <topology evidence="9">Multi-pass membrane protein</topology>
    </subcellularLocation>
</comment>
<keyword evidence="9" id="KW-0679">Respiratory chain</keyword>
<proteinExistence type="evidence at transcript level"/>
<evidence type="ECO:0000256" key="7">
    <source>
        <dbReference type="ARBA" id="ARBA00023136"/>
    </source>
</evidence>
<dbReference type="Pfam" id="PF00507">
    <property type="entry name" value="Oxidored_q4"/>
    <property type="match status" value="1"/>
</dbReference>
<comment type="function">
    <text evidence="9">Core subunit of the mitochondrial membrane respiratory chain NADH dehydrogenase (Complex I) which catalyzes electron transfer from NADH through the respiratory chain, using ubiquinone as an electron acceptor. Essential for the catalytic activity of complex I.</text>
</comment>
<reference evidence="10" key="1">
    <citation type="journal article" date="2019" name="Viruses">
        <title>Mitovirus and Mitochondrial Coding Sequences from Basal Fungus Entomophthora muscae.</title>
        <authorList>
            <person name="Nibert M."/>
            <person name="Debat H."/>
            <person name="Manny A."/>
            <person name="Grigoriev I."/>
            <person name="De Fine Licht H."/>
        </authorList>
    </citation>
    <scope>NUCLEOTIDE SEQUENCE</scope>
    <source>
        <strain evidence="10">Berkeley</strain>
    </source>
</reference>
<name>A0A499WM44_9FUNG</name>
<feature type="transmembrane region" description="Helical" evidence="9">
    <location>
        <begin position="6"/>
        <end position="25"/>
    </location>
</feature>
<evidence type="ECO:0000256" key="4">
    <source>
        <dbReference type="ARBA" id="ARBA00022448"/>
    </source>
</evidence>
<keyword evidence="6 9" id="KW-1133">Transmembrane helix</keyword>
<dbReference type="InterPro" id="IPR038430">
    <property type="entry name" value="NDAH_ubi_oxred_su3_sf"/>
</dbReference>
<organism evidence="10">
    <name type="scientific">Entomophthora muscae</name>
    <dbReference type="NCBI Taxonomy" id="34485"/>
    <lineage>
        <taxon>Eukaryota</taxon>
        <taxon>Fungi</taxon>
        <taxon>Fungi incertae sedis</taxon>
        <taxon>Zoopagomycota</taxon>
        <taxon>Entomophthoromycotina</taxon>
        <taxon>Entomophthoromycetes</taxon>
        <taxon>Entomophthorales</taxon>
        <taxon>Entomophthoraceae</taxon>
        <taxon>Entomophthora</taxon>
    </lineage>
</organism>
<keyword evidence="9" id="KW-0249">Electron transport</keyword>
<dbReference type="EMBL" id="BK010756">
    <property type="protein sequence ID" value="DAC76956.1"/>
    <property type="molecule type" value="mRNA"/>
</dbReference>
<evidence type="ECO:0000256" key="6">
    <source>
        <dbReference type="ARBA" id="ARBA00022989"/>
    </source>
</evidence>
<dbReference type="GO" id="GO:0008137">
    <property type="term" value="F:NADH dehydrogenase (ubiquinone) activity"/>
    <property type="evidence" value="ECO:0007669"/>
    <property type="project" value="UniProtKB-UniRule"/>
</dbReference>
<gene>
    <name evidence="10" type="primary">nad3</name>
</gene>
<keyword evidence="5 9" id="KW-0812">Transmembrane</keyword>
<evidence type="ECO:0000313" key="10">
    <source>
        <dbReference type="EMBL" id="DAC76956.1"/>
    </source>
</evidence>
<sequence length="116" mass="13265">MNNLFILIISATAIVFLLLFVNLIVGDKKPYTNKLSPYECGLMPLGEGRASLNIQYILVAILFIIFDIEVIVLFPYAVTINNIYTYWIMIIFIIILTIGFYFEISQGALKYVDEEV</sequence>
<dbReference type="AlphaFoldDB" id="A0A499WM44"/>
<evidence type="ECO:0000256" key="3">
    <source>
        <dbReference type="ARBA" id="ARBA00021007"/>
    </source>
</evidence>
<dbReference type="PANTHER" id="PTHR11058">
    <property type="entry name" value="NADH-UBIQUINONE OXIDOREDUCTASE CHAIN 3"/>
    <property type="match status" value="1"/>
</dbReference>
<reference evidence="10" key="2">
    <citation type="submission" date="2019-02" db="EMBL/GenBank/DDBJ databases">
        <authorList>
            <person name="Nibert M.L."/>
            <person name="Manny A.R."/>
            <person name="Debat H.J."/>
        </authorList>
    </citation>
    <scope>NUCLEOTIDE SEQUENCE</scope>
    <source>
        <strain evidence="10">Berkeley</strain>
    </source>
</reference>
<feature type="transmembrane region" description="Helical" evidence="9">
    <location>
        <begin position="56"/>
        <end position="78"/>
    </location>
</feature>
<evidence type="ECO:0000256" key="8">
    <source>
        <dbReference type="ARBA" id="ARBA00049551"/>
    </source>
</evidence>
<keyword evidence="9" id="KW-0520">NAD</keyword>
<keyword evidence="7 9" id="KW-0472">Membrane</keyword>
<evidence type="ECO:0000256" key="1">
    <source>
        <dbReference type="ARBA" id="ARBA00004370"/>
    </source>
</evidence>